<evidence type="ECO:0000313" key="1">
    <source>
        <dbReference type="EMBL" id="CAA9568026.1"/>
    </source>
</evidence>
<protein>
    <submittedName>
        <fullName evidence="1">Uncharacterized protein</fullName>
    </submittedName>
</protein>
<gene>
    <name evidence="1" type="ORF">AVDCRST_MAG59-3228</name>
</gene>
<accession>A0A6J4V3L7</accession>
<name>A0A6J4V3L7_9BACT</name>
<organism evidence="1">
    <name type="scientific">uncultured Thermomicrobiales bacterium</name>
    <dbReference type="NCBI Taxonomy" id="1645740"/>
    <lineage>
        <taxon>Bacteria</taxon>
        <taxon>Pseudomonadati</taxon>
        <taxon>Thermomicrobiota</taxon>
        <taxon>Thermomicrobia</taxon>
        <taxon>Thermomicrobiales</taxon>
        <taxon>environmental samples</taxon>
    </lineage>
</organism>
<proteinExistence type="predicted"/>
<reference evidence="1" key="1">
    <citation type="submission" date="2020-02" db="EMBL/GenBank/DDBJ databases">
        <authorList>
            <person name="Meier V. D."/>
        </authorList>
    </citation>
    <scope>NUCLEOTIDE SEQUENCE</scope>
    <source>
        <strain evidence="1">AVDCRST_MAG59</strain>
    </source>
</reference>
<dbReference type="EMBL" id="CADCWF010000222">
    <property type="protein sequence ID" value="CAA9568026.1"/>
    <property type="molecule type" value="Genomic_DNA"/>
</dbReference>
<dbReference type="AlphaFoldDB" id="A0A6J4V3L7"/>
<sequence length="127" mass="13806">MSERFVWEPDAFAGMLRHRGYDFDATDARLGVGGSIAARRERSDRAVLVVVDAGGRFRAEITAVVTDRSRTARAAGLDLRVVETMQTVTTITTTLSDAGALAPLLDEIDRLGHPAVGNQPPRPETDW</sequence>